<dbReference type="GO" id="GO:0055107">
    <property type="term" value="P:Golgi to secretory granule transport"/>
    <property type="evidence" value="ECO:0007669"/>
    <property type="project" value="TreeGrafter"/>
</dbReference>
<reference evidence="9" key="1">
    <citation type="submission" date="2025-08" db="UniProtKB">
        <authorList>
            <consortium name="RefSeq"/>
        </authorList>
    </citation>
    <scope>IDENTIFICATION</scope>
</reference>
<feature type="coiled-coil region" evidence="5">
    <location>
        <begin position="147"/>
        <end position="285"/>
    </location>
</feature>
<dbReference type="InterPro" id="IPR051149">
    <property type="entry name" value="Spindly/BICDR_Dynein_Adapter"/>
</dbReference>
<evidence type="ECO:0000256" key="1">
    <source>
        <dbReference type="ARBA" id="ARBA00023054"/>
    </source>
</evidence>
<dbReference type="CTD" id="146439"/>
<dbReference type="PANTHER" id="PTHR32123">
    <property type="entry name" value="BICD FAMILY-LIKE CARGO ADAPTER"/>
    <property type="match status" value="1"/>
</dbReference>
<organism evidence="8 9">
    <name type="scientific">Alligator sinensis</name>
    <name type="common">Chinese alligator</name>
    <dbReference type="NCBI Taxonomy" id="38654"/>
    <lineage>
        <taxon>Eukaryota</taxon>
        <taxon>Metazoa</taxon>
        <taxon>Chordata</taxon>
        <taxon>Craniata</taxon>
        <taxon>Vertebrata</taxon>
        <taxon>Euteleostomi</taxon>
        <taxon>Archelosauria</taxon>
        <taxon>Archosauria</taxon>
        <taxon>Crocodylia</taxon>
        <taxon>Alligatoridae</taxon>
        <taxon>Alligatorinae</taxon>
        <taxon>Alligator</taxon>
    </lineage>
</organism>
<dbReference type="InParanoid" id="A0A3Q0FR28"/>
<name>A0A3Q0FR28_ALLSI</name>
<dbReference type="Proteomes" id="UP000189705">
    <property type="component" value="Unplaced"/>
</dbReference>
<dbReference type="RefSeq" id="XP_025049732.1">
    <property type="nucleotide sequence ID" value="XM_025193947.1"/>
</dbReference>
<accession>A0A3Q0FR28</accession>
<proteinExistence type="predicted"/>
<protein>
    <recommendedName>
        <fullName evidence="2">BICD family-like cargo adapter 2</fullName>
    </recommendedName>
    <alternativeName>
        <fullName evidence="3">Bicaudal D-related protein 2</fullName>
    </alternativeName>
    <alternativeName>
        <fullName evidence="4">Coiled-coil domain-containing protein 64B</fullName>
    </alternativeName>
</protein>
<evidence type="ECO:0000313" key="9">
    <source>
        <dbReference type="RefSeq" id="XP_025049732.1"/>
    </source>
</evidence>
<dbReference type="STRING" id="38654.A0A3Q0FR28"/>
<evidence type="ECO:0000256" key="6">
    <source>
        <dbReference type="SAM" id="MobiDB-lite"/>
    </source>
</evidence>
<keyword evidence="8" id="KW-1185">Reference proteome</keyword>
<dbReference type="KEGG" id="asn:102370757"/>
<dbReference type="GeneID" id="102370757"/>
<evidence type="ECO:0000256" key="7">
    <source>
        <dbReference type="SAM" id="SignalP"/>
    </source>
</evidence>
<evidence type="ECO:0000256" key="3">
    <source>
        <dbReference type="ARBA" id="ARBA00041790"/>
    </source>
</evidence>
<dbReference type="GO" id="GO:0047496">
    <property type="term" value="P:vesicle transport along microtubule"/>
    <property type="evidence" value="ECO:0007669"/>
    <property type="project" value="TreeGrafter"/>
</dbReference>
<keyword evidence="1 5" id="KW-0175">Coiled coil</keyword>
<gene>
    <name evidence="9" type="primary">BICDL2</name>
</gene>
<feature type="region of interest" description="Disordered" evidence="6">
    <location>
        <begin position="432"/>
        <end position="460"/>
    </location>
</feature>
<evidence type="ECO:0000313" key="8">
    <source>
        <dbReference type="Proteomes" id="UP000189705"/>
    </source>
</evidence>
<keyword evidence="7" id="KW-0732">Signal</keyword>
<dbReference type="Gene3D" id="3.30.1490.40">
    <property type="match status" value="1"/>
</dbReference>
<feature type="chain" id="PRO_5017960949" description="BICD family-like cargo adapter 2" evidence="7">
    <location>
        <begin position="19"/>
        <end position="460"/>
    </location>
</feature>
<dbReference type="InterPro" id="IPR035445">
    <property type="entry name" value="GYF-like_dom_sf"/>
</dbReference>
<dbReference type="PANTHER" id="PTHR32123:SF11">
    <property type="entry name" value="BICD FAMILY-LIKE CARGO ADAPTER 2-RELATED"/>
    <property type="match status" value="1"/>
</dbReference>
<feature type="region of interest" description="Disordered" evidence="6">
    <location>
        <begin position="294"/>
        <end position="313"/>
    </location>
</feature>
<dbReference type="AlphaFoldDB" id="A0A3Q0FR28"/>
<sequence length="460" mass="50919">MAPILSILASLLIQDGFPASNNAVLEAVYHRRGGIGRAEPEAAHHAGQEPGSVLEEEGVRFTPFNLREELAEGHFDAAGNYFPRGDDGPPDAWLDSLDWEWVSEGYFADGVYCRKLDPPGGQFYSSKRIDFDLYTPSPAPALDPAPLDWAQQNQRLAEELQQALERERGLRAELASLREETRAQGRSQAGLEAAAQSLSAETAVLRARAGALEQEARELRGEAEAAQGQAEAAHSHGLVLRRELHEKELEAESLRAEAEELRGANRRLRRRIRAVSEELQFQSADNGVSLKAELEGTQGPEPPKAPARDRSEALPQDALEEKEVEIERLQDELAVQQGALQAAREELGAQRGLLQERDGDAALRQALAQRDTAIDRQGVLAETLERVTRERDALSRQVLAAAHQKWALSRELEAWQDDMQLVIHRQLQAQRQREAGAPPPVHRGNSAPHGGHFLSFFRRS</sequence>
<evidence type="ECO:0000256" key="2">
    <source>
        <dbReference type="ARBA" id="ARBA00040983"/>
    </source>
</evidence>
<feature type="signal peptide" evidence="7">
    <location>
        <begin position="1"/>
        <end position="18"/>
    </location>
</feature>
<feature type="coiled-coil region" evidence="5">
    <location>
        <begin position="319"/>
        <end position="346"/>
    </location>
</feature>
<evidence type="ECO:0000256" key="4">
    <source>
        <dbReference type="ARBA" id="ARBA00043196"/>
    </source>
</evidence>
<dbReference type="SUPFAM" id="SSF55277">
    <property type="entry name" value="GYF domain"/>
    <property type="match status" value="1"/>
</dbReference>
<evidence type="ECO:0000256" key="5">
    <source>
        <dbReference type="SAM" id="Coils"/>
    </source>
</evidence>